<dbReference type="PANTHER" id="PTHR23079">
    <property type="entry name" value="RNA-DEPENDENT RNA POLYMERASE"/>
    <property type="match status" value="1"/>
</dbReference>
<dbReference type="InterPro" id="IPR007855">
    <property type="entry name" value="RDRP"/>
</dbReference>
<comment type="similarity">
    <text evidence="1">Belongs to the RdRP family.</text>
</comment>
<evidence type="ECO:0000256" key="1">
    <source>
        <dbReference type="RuleBase" id="RU363098"/>
    </source>
</evidence>
<dbReference type="Proteomes" id="UP000677228">
    <property type="component" value="Unassembled WGS sequence"/>
</dbReference>
<dbReference type="Proteomes" id="UP000681722">
    <property type="component" value="Unassembled WGS sequence"/>
</dbReference>
<dbReference type="PANTHER" id="PTHR23079:SF55">
    <property type="entry name" value="RNA-DIRECTED RNA POLYMERASE"/>
    <property type="match status" value="1"/>
</dbReference>
<comment type="catalytic activity">
    <reaction evidence="1">
        <text>RNA(n) + a ribonucleoside 5'-triphosphate = RNA(n+1) + diphosphate</text>
        <dbReference type="Rhea" id="RHEA:21248"/>
        <dbReference type="Rhea" id="RHEA-COMP:14527"/>
        <dbReference type="Rhea" id="RHEA-COMP:17342"/>
        <dbReference type="ChEBI" id="CHEBI:33019"/>
        <dbReference type="ChEBI" id="CHEBI:61557"/>
        <dbReference type="ChEBI" id="CHEBI:140395"/>
        <dbReference type="EC" id="2.7.7.48"/>
    </reaction>
</comment>
<evidence type="ECO:0000313" key="6">
    <source>
        <dbReference type="EMBL" id="CAF3942096.1"/>
    </source>
</evidence>
<dbReference type="InterPro" id="IPR057596">
    <property type="entry name" value="RDRP_core"/>
</dbReference>
<dbReference type="EMBL" id="CAJOBA010027677">
    <property type="protein sequence ID" value="CAF3942096.1"/>
    <property type="molecule type" value="Genomic_DNA"/>
</dbReference>
<feature type="domain" description="RDRP core" evidence="3">
    <location>
        <begin position="267"/>
        <end position="505"/>
    </location>
</feature>
<protein>
    <recommendedName>
        <fullName evidence="1">RNA-dependent RNA polymerase</fullName>
        <ecNumber evidence="1">2.7.7.48</ecNumber>
    </recommendedName>
</protein>
<dbReference type="GO" id="GO:0003723">
    <property type="term" value="F:RNA binding"/>
    <property type="evidence" value="ECO:0007669"/>
    <property type="project" value="UniProtKB-KW"/>
</dbReference>
<evidence type="ECO:0000313" key="5">
    <source>
        <dbReference type="EMBL" id="CAF1209981.1"/>
    </source>
</evidence>
<feature type="domain" description="RDRP core" evidence="3">
    <location>
        <begin position="2"/>
        <end position="256"/>
    </location>
</feature>
<feature type="compositionally biased region" description="Polar residues" evidence="2">
    <location>
        <begin position="601"/>
        <end position="611"/>
    </location>
</feature>
<keyword evidence="1" id="KW-0694">RNA-binding</keyword>
<keyword evidence="1" id="KW-0548">Nucleotidyltransferase</keyword>
<dbReference type="EMBL" id="CAJNOQ010008904">
    <property type="protein sequence ID" value="CAF1209981.1"/>
    <property type="molecule type" value="Genomic_DNA"/>
</dbReference>
<dbReference type="GO" id="GO:0031380">
    <property type="term" value="C:nuclear RNA-directed RNA polymerase complex"/>
    <property type="evidence" value="ECO:0007669"/>
    <property type="project" value="TreeGrafter"/>
</dbReference>
<name>A0A814X4A5_9BILA</name>
<keyword evidence="8" id="KW-1185">Reference proteome</keyword>
<evidence type="ECO:0000313" key="8">
    <source>
        <dbReference type="Proteomes" id="UP000663829"/>
    </source>
</evidence>
<dbReference type="OrthoDB" id="6513042at2759"/>
<dbReference type="EMBL" id="CAJOBC010008907">
    <property type="protein sequence ID" value="CAF3974152.1"/>
    <property type="molecule type" value="Genomic_DNA"/>
</dbReference>
<dbReference type="GO" id="GO:0003968">
    <property type="term" value="F:RNA-directed RNA polymerase activity"/>
    <property type="evidence" value="ECO:0007669"/>
    <property type="project" value="UniProtKB-KW"/>
</dbReference>
<reference evidence="5" key="1">
    <citation type="submission" date="2021-02" db="EMBL/GenBank/DDBJ databases">
        <authorList>
            <person name="Nowell W R."/>
        </authorList>
    </citation>
    <scope>NUCLEOTIDE SEQUENCE</scope>
</reference>
<sequence>MFLLVHIREEDNQPLKDFDPAIKRRLKHKMLHGIKAMGRTYRLFGTSSSQLKEMSFWFAAIENRSIEQAWQDLGDFSEIKNVANYVARIGLYFSTSRETEISFKYVEKPLSNTKYYAMMIDDVETEDKKYCFTDGIGKISWGVAGEIARKLNIPLGSRDDIPSVFQVRIAGCKGMLAIDPESSFKDYYIKFRGSMEKFKSNNWDLEICEYSQALPLKFNNQVIMLLSDLGNPAAVFESYQNASMTNWHEQNENERQRNLQYSMAKDDLLKNKIPLPLNEARNMYGAVDETRTLEYGQVFIQYENFDSTQGDRFIVVTGDVLVAKMPCLYPGDFRKLTAVNVPQLKSCMRDCIVFPMKGSRPHPNEMSGSDLDGDQYWVYWGKLLTIKKMDDPLSYEPSQKKSVPTITNEIIIDHIIETFGAGSQGIICDVHLSIADCHPEHTRSADCKYLAELFARAVDAPKTGEIIELDKVYELRSKHCRGYPEFMKKYDQPIRESNSVLNKLFLRAKHEFFAQREHLGRSLSQPLTRSVFTIPKSRVQRKPRSSAQDKEFQQWCDSLGIPMSDDNTSTSLPNTTSVSSNTTKKPRQTLNASEKAVNPELSETLSTEQTISPSDKRSKKSKSIKQDEESQHSQSSSARVTTTPVDSKSHEPVSVLSEKRKKPGEKAVYSDNSSDPPTLINSAASCVTSKASASASFIAENQLSQEIVFYGMTTVTNRIKCNQVNNTFTVDLDGKSSDKNNTVDKLLQLMLGHGKSSPLAADTHLTLVISWGKICFKLQHASNVTLPKNIRELSELINNECGAECLLNSNDVKTVTSGQEPLSKSAPEYVLACKCYNTSSSDISLIFDDKKKLKKIAFVSTWWRCAVRGNEDIMDSFYEIRRTSPSPSQGEIDSKHISFSQHLQSIFKDPNSTGLLSGTSPKIIIDKALLKSTVQVVSLRRLIRYEYAGLDRPQFNQNPFNTPTNLDCAFYQVVNISTEMINDKIQTSETIEFYASPIQIAKKYEPELKQLCVLAENYFDQPSEKKRA</sequence>
<dbReference type="Proteomes" id="UP000682733">
    <property type="component" value="Unassembled WGS sequence"/>
</dbReference>
<accession>A0A814X4A5</accession>
<dbReference type="EMBL" id="CAJNOK010011584">
    <property type="protein sequence ID" value="CAF1143464.1"/>
    <property type="molecule type" value="Genomic_DNA"/>
</dbReference>
<dbReference type="EC" id="2.7.7.48" evidence="1"/>
<comment type="caution">
    <text evidence="5">The sequence shown here is derived from an EMBL/GenBank/DDBJ whole genome shotgun (WGS) entry which is preliminary data.</text>
</comment>
<evidence type="ECO:0000256" key="2">
    <source>
        <dbReference type="SAM" id="MobiDB-lite"/>
    </source>
</evidence>
<keyword evidence="1" id="KW-0696">RNA-directed RNA polymerase</keyword>
<dbReference type="Proteomes" id="UP000663829">
    <property type="component" value="Unassembled WGS sequence"/>
</dbReference>
<feature type="region of interest" description="Disordered" evidence="2">
    <location>
        <begin position="558"/>
        <end position="675"/>
    </location>
</feature>
<evidence type="ECO:0000259" key="3">
    <source>
        <dbReference type="Pfam" id="PF05183"/>
    </source>
</evidence>
<organism evidence="5 8">
    <name type="scientific">Didymodactylos carnosus</name>
    <dbReference type="NCBI Taxonomy" id="1234261"/>
    <lineage>
        <taxon>Eukaryota</taxon>
        <taxon>Metazoa</taxon>
        <taxon>Spiralia</taxon>
        <taxon>Gnathifera</taxon>
        <taxon>Rotifera</taxon>
        <taxon>Eurotatoria</taxon>
        <taxon>Bdelloidea</taxon>
        <taxon>Philodinida</taxon>
        <taxon>Philodinidae</taxon>
        <taxon>Didymodactylos</taxon>
    </lineage>
</organism>
<gene>
    <name evidence="5" type="ORF">GPM918_LOCUS24162</name>
    <name evidence="4" type="ORF">OVA965_LOCUS21243</name>
    <name evidence="7" type="ORF">SRO942_LOCUS24165</name>
    <name evidence="6" type="ORF">TMI583_LOCUS21846</name>
</gene>
<proteinExistence type="inferred from homology"/>
<dbReference type="AlphaFoldDB" id="A0A814X4A5"/>
<evidence type="ECO:0000313" key="4">
    <source>
        <dbReference type="EMBL" id="CAF1143464.1"/>
    </source>
</evidence>
<feature type="compositionally biased region" description="Low complexity" evidence="2">
    <location>
        <begin position="564"/>
        <end position="583"/>
    </location>
</feature>
<dbReference type="GO" id="GO:0030422">
    <property type="term" value="P:siRNA processing"/>
    <property type="evidence" value="ECO:0007669"/>
    <property type="project" value="TreeGrafter"/>
</dbReference>
<dbReference type="Pfam" id="PF05183">
    <property type="entry name" value="RdRP"/>
    <property type="match status" value="2"/>
</dbReference>
<evidence type="ECO:0000313" key="7">
    <source>
        <dbReference type="EMBL" id="CAF3974152.1"/>
    </source>
</evidence>
<keyword evidence="1" id="KW-0808">Transferase</keyword>